<evidence type="ECO:0000259" key="5">
    <source>
        <dbReference type="Pfam" id="PF22666"/>
    </source>
</evidence>
<evidence type="ECO:0000313" key="6">
    <source>
        <dbReference type="EMBL" id="MET3594035.1"/>
    </source>
</evidence>
<evidence type="ECO:0000256" key="2">
    <source>
        <dbReference type="ARBA" id="ARBA00012754"/>
    </source>
</evidence>
<keyword evidence="3 6" id="KW-0378">Hydrolase</keyword>
<dbReference type="InterPro" id="IPR050887">
    <property type="entry name" value="Beta-mannosidase_GH2"/>
</dbReference>
<dbReference type="SUPFAM" id="SSF51445">
    <property type="entry name" value="(Trans)glycosidases"/>
    <property type="match status" value="1"/>
</dbReference>
<gene>
    <name evidence="6" type="ORF">ABID26_003437</name>
</gene>
<dbReference type="SUPFAM" id="SSF49303">
    <property type="entry name" value="beta-Galactosidase/glucuronidase domain"/>
    <property type="match status" value="2"/>
</dbReference>
<dbReference type="PANTHER" id="PTHR43730">
    <property type="entry name" value="BETA-MANNOSIDASE"/>
    <property type="match status" value="1"/>
</dbReference>
<sequence>MDATVSSSDTAESLDRGWRMAVSAAGAWASPDDIDANAEWLEAACPGTAAGTLEKHGRWDRAQPTPLHDHDVWYSRRLDTLGSVRLMFEGLATIGEVWLDDRLLLTSTSMFERHEAAVTLSGGEQLAIALRSLDRYLETATGPRARWRPRMIDDQRLRLVRTTLIGHMPGWCPNFDVVGPWRPVKLIRENGGQRIVDADMRASLDGTTGHLAVAITLAEPLDDVETAHVSCAGARARLKVETPTRLTAELDIADVARWWPNSHGEPALHEVTATLGAVRSRLGRVGFRRIEIDRGTDGRDFRLLVNGVPVFCRGAVWTPSDPVRLPCERHEIEPDLDLVRQAGVNMLRIGGTFTYEGDAFHELCDEMGILVWQDLMLANFDYPAKDETWRAALSREVENLLKRLRHSPSLAVLCGGSEVAQQAAMLGMPAAMDPTPWFDAVVRPAAQAILPNLALVSSSPSGGSLPFAADGGPTHYYGVGAYCRPLEDARRAEVRFASECLAFANVPEQATLDEHLPVPPGHDPRWKAGVPRDAGASWDFEDVREHYLETLFGVDARRLRTEDPARYLDLSRAVTAEVVERTIDEWRRPASPTAGALLFFWKDLRPGAGWGVVDSTGRPKSVWHALRRAFAPLRLTLSDEGVNGLGIHLVNDGAKAVEATLSLACLRDGVTPVVTARQPVTVQARAARSLPAFSLLGAFFDLSYAYRFGPAGHEVTVARLEGGDGEILAEAFHVLPGVMIARRDVGLSARLVRGQDGWRLRLACRRAAYHVAIKDERFLPRENSFHLMPGAEKEICLDGPPSAIPAGVVTALNDDRDIAYDAPQADNAEIGAEIRRAFEPARSMA</sequence>
<dbReference type="RefSeq" id="WP_292371283.1">
    <property type="nucleotide sequence ID" value="NZ_JBEPLM010000005.1"/>
</dbReference>
<dbReference type="EMBL" id="JBEPLM010000005">
    <property type="protein sequence ID" value="MET3594035.1"/>
    <property type="molecule type" value="Genomic_DNA"/>
</dbReference>
<dbReference type="SUPFAM" id="SSF49785">
    <property type="entry name" value="Galactose-binding domain-like"/>
    <property type="match status" value="1"/>
</dbReference>
<dbReference type="InterPro" id="IPR036156">
    <property type="entry name" value="Beta-gal/glucu_dom_sf"/>
</dbReference>
<evidence type="ECO:0000256" key="1">
    <source>
        <dbReference type="ARBA" id="ARBA00000829"/>
    </source>
</evidence>
<accession>A0ABV2HTV6</accession>
<dbReference type="InterPro" id="IPR013783">
    <property type="entry name" value="Ig-like_fold"/>
</dbReference>
<keyword evidence="7" id="KW-1185">Reference proteome</keyword>
<dbReference type="Pfam" id="PF22666">
    <property type="entry name" value="Glyco_hydro_2_N2"/>
    <property type="match status" value="1"/>
</dbReference>
<protein>
    <recommendedName>
        <fullName evidence="2">beta-mannosidase</fullName>
        <ecNumber evidence="2">3.2.1.25</ecNumber>
    </recommendedName>
</protein>
<dbReference type="EC" id="3.2.1.25" evidence="2"/>
<dbReference type="Gene3D" id="2.60.120.260">
    <property type="entry name" value="Galactose-binding domain-like"/>
    <property type="match status" value="1"/>
</dbReference>
<dbReference type="InterPro" id="IPR054593">
    <property type="entry name" value="Beta-mannosidase-like_N2"/>
</dbReference>
<keyword evidence="4 6" id="KW-0326">Glycosidase</keyword>
<dbReference type="Proteomes" id="UP001549036">
    <property type="component" value="Unassembled WGS sequence"/>
</dbReference>
<dbReference type="GO" id="GO:0004567">
    <property type="term" value="F:beta-mannosidase activity"/>
    <property type="evidence" value="ECO:0007669"/>
    <property type="project" value="UniProtKB-EC"/>
</dbReference>
<dbReference type="InterPro" id="IPR017853">
    <property type="entry name" value="GH"/>
</dbReference>
<comment type="caution">
    <text evidence="6">The sequence shown here is derived from an EMBL/GenBank/DDBJ whole genome shotgun (WGS) entry which is preliminary data.</text>
</comment>
<evidence type="ECO:0000256" key="4">
    <source>
        <dbReference type="ARBA" id="ARBA00023295"/>
    </source>
</evidence>
<name>A0ABV2HTV6_9HYPH</name>
<organism evidence="6 7">
    <name type="scientific">Mesorhizobium shonense</name>
    <dbReference type="NCBI Taxonomy" id="1209948"/>
    <lineage>
        <taxon>Bacteria</taxon>
        <taxon>Pseudomonadati</taxon>
        <taxon>Pseudomonadota</taxon>
        <taxon>Alphaproteobacteria</taxon>
        <taxon>Hyphomicrobiales</taxon>
        <taxon>Phyllobacteriaceae</taxon>
        <taxon>Mesorhizobium</taxon>
    </lineage>
</organism>
<evidence type="ECO:0000313" key="7">
    <source>
        <dbReference type="Proteomes" id="UP001549036"/>
    </source>
</evidence>
<evidence type="ECO:0000256" key="3">
    <source>
        <dbReference type="ARBA" id="ARBA00022801"/>
    </source>
</evidence>
<dbReference type="Gene3D" id="3.20.20.80">
    <property type="entry name" value="Glycosidases"/>
    <property type="match status" value="1"/>
</dbReference>
<reference evidence="6 7" key="1">
    <citation type="submission" date="2024-06" db="EMBL/GenBank/DDBJ databases">
        <title>Genomic Encyclopedia of Type Strains, Phase IV (KMG-IV): sequencing the most valuable type-strain genomes for metagenomic binning, comparative biology and taxonomic classification.</title>
        <authorList>
            <person name="Goeker M."/>
        </authorList>
    </citation>
    <scope>NUCLEOTIDE SEQUENCE [LARGE SCALE GENOMIC DNA]</scope>
    <source>
        <strain evidence="6 7">DSM 29846</strain>
    </source>
</reference>
<dbReference type="InterPro" id="IPR008979">
    <property type="entry name" value="Galactose-bd-like_sf"/>
</dbReference>
<dbReference type="Gene3D" id="2.60.40.10">
    <property type="entry name" value="Immunoglobulins"/>
    <property type="match status" value="1"/>
</dbReference>
<comment type="catalytic activity">
    <reaction evidence="1">
        <text>Hydrolysis of terminal, non-reducing beta-D-mannose residues in beta-D-mannosides.</text>
        <dbReference type="EC" id="3.2.1.25"/>
    </reaction>
</comment>
<feature type="domain" description="Beta-mannosidase-like galactose-binding" evidence="5">
    <location>
        <begin position="38"/>
        <end position="182"/>
    </location>
</feature>
<dbReference type="PANTHER" id="PTHR43730:SF1">
    <property type="entry name" value="BETA-MANNOSIDASE"/>
    <property type="match status" value="1"/>
</dbReference>
<proteinExistence type="predicted"/>